<dbReference type="RefSeq" id="XP_003040972.1">
    <property type="nucleotide sequence ID" value="XM_003040926.1"/>
</dbReference>
<evidence type="ECO:0000256" key="1">
    <source>
        <dbReference type="SAM" id="MobiDB-lite"/>
    </source>
</evidence>
<dbReference type="Proteomes" id="UP000005206">
    <property type="component" value="Chromosome 13"/>
</dbReference>
<dbReference type="GeneID" id="9675364"/>
<proteinExistence type="predicted"/>
<dbReference type="VEuPathDB" id="FungiDB:NECHADRAFT_102195"/>
<evidence type="ECO:0000313" key="3">
    <source>
        <dbReference type="EMBL" id="EEU35259.1"/>
    </source>
</evidence>
<sequence>MGRPGEATASLAGAMRGRREVEVYSCGHAGIRQDILADSLDPTVRQRGEARLSPSASPETSSSDFEQENGRRLSGGGRASLVSDDLLDEAHDPLKREAPACFPNDSHDSITAVYRFLSTNFAIEQLQARWQFHSFFTQDPSVLGKQSSIRQKTVVDGEYKLPLTNLVLPRRDALFANMAFNLLVFDSELSPDRSNWACPFGHCKLNFADPKALMHHILDCPHFSSDRVFCNCCTKDDRFEQHCQHERAENIASHGTEKSSSKKRNPIRKLSNIFSRNRIESRGSSPSSECPVSPVSTHRRPSILSLMTPTPSPPSASRKGSSPSPQEPDRGASIPASPRYQEAFSELIGSEPLIIRGIQELHSREVPSELSNATRAQELPGQMFSDIDMCESPTTEDLHMDSTASDQDPFQAYNASFARQMEASHIELPPTNSLDSAFQPQHQLQPCSLMQPLQQLQQQLQEDPWLHSDSQASAATVQEGMYSTGCSMSSRDGFSILPGQSRHQQMNPSPSSNHISGQTRKYSGDSAYSRTSSGTMAIEHTPQNGAVHQPTFDAGRLTSSPFPTAQISAAAGPVTAEPAGDQDLRCPYSDCDYRPKGSRRENYPHYRRKHIENTHLHRYRVRCPDCGSLLSRSDNLRVHQETAACPRTRSFGAPYPPHRAARRYGPAHRREWGGGWQGE</sequence>
<feature type="compositionally biased region" description="Low complexity" evidence="1">
    <location>
        <begin position="53"/>
        <end position="63"/>
    </location>
</feature>
<dbReference type="HOGENOM" id="CLU_404939_0_0_1"/>
<gene>
    <name evidence="3" type="ORF">NECHADRAFT_102195</name>
</gene>
<evidence type="ECO:0000313" key="4">
    <source>
        <dbReference type="Proteomes" id="UP000005206"/>
    </source>
</evidence>
<dbReference type="InParanoid" id="C7ZL59"/>
<feature type="compositionally biased region" description="Basic and acidic residues" evidence="1">
    <location>
        <begin position="251"/>
        <end position="260"/>
    </location>
</feature>
<dbReference type="eggNOG" id="ENOG502QQV3">
    <property type="taxonomic scope" value="Eukaryota"/>
</dbReference>
<name>C7ZL59_FUSV7</name>
<feature type="region of interest" description="Disordered" evidence="1">
    <location>
        <begin position="656"/>
        <end position="679"/>
    </location>
</feature>
<reference evidence="3 4" key="1">
    <citation type="journal article" date="2009" name="PLoS Genet.">
        <title>The genome of Nectria haematococca: contribution of supernumerary chromosomes to gene expansion.</title>
        <authorList>
            <person name="Coleman J.J."/>
            <person name="Rounsley S.D."/>
            <person name="Rodriguez-Carres M."/>
            <person name="Kuo A."/>
            <person name="Wasmann C.C."/>
            <person name="Grimwood J."/>
            <person name="Schmutz J."/>
            <person name="Taga M."/>
            <person name="White G.J."/>
            <person name="Zhou S."/>
            <person name="Schwartz D.C."/>
            <person name="Freitag M."/>
            <person name="Ma L.J."/>
            <person name="Danchin E.G."/>
            <person name="Henrissat B."/>
            <person name="Coutinho P.M."/>
            <person name="Nelson D.R."/>
            <person name="Straney D."/>
            <person name="Napoli C.A."/>
            <person name="Barker B.M."/>
            <person name="Gribskov M."/>
            <person name="Rep M."/>
            <person name="Kroken S."/>
            <person name="Molnar I."/>
            <person name="Rensing C."/>
            <person name="Kennell J.C."/>
            <person name="Zamora J."/>
            <person name="Farman M.L."/>
            <person name="Selker E.U."/>
            <person name="Salamov A."/>
            <person name="Shapiro H."/>
            <person name="Pangilinan J."/>
            <person name="Lindquist E."/>
            <person name="Lamers C."/>
            <person name="Grigoriev I.V."/>
            <person name="Geiser D.M."/>
            <person name="Covert S.F."/>
            <person name="Temporini E."/>
            <person name="Vanetten H.D."/>
        </authorList>
    </citation>
    <scope>NUCLEOTIDE SEQUENCE [LARGE SCALE GENOMIC DNA]</scope>
    <source>
        <strain evidence="4">ATCC MYA-4622 / CBS 123669 / FGSC 9596 / NRRL 45880 / 77-13-4</strain>
    </source>
</reference>
<dbReference type="PROSITE" id="PS00028">
    <property type="entry name" value="ZINC_FINGER_C2H2_1"/>
    <property type="match status" value="1"/>
</dbReference>
<feature type="compositionally biased region" description="Polar residues" evidence="1">
    <location>
        <begin position="501"/>
        <end position="532"/>
    </location>
</feature>
<dbReference type="InterPro" id="IPR013087">
    <property type="entry name" value="Znf_C2H2_type"/>
</dbReference>
<dbReference type="EMBL" id="GG698943">
    <property type="protein sequence ID" value="EEU35259.1"/>
    <property type="molecule type" value="Genomic_DNA"/>
</dbReference>
<dbReference type="KEGG" id="nhe:NECHADRAFT_102195"/>
<feature type="domain" description="C2H2-type" evidence="2">
    <location>
        <begin position="198"/>
        <end position="222"/>
    </location>
</feature>
<evidence type="ECO:0000259" key="2">
    <source>
        <dbReference type="PROSITE" id="PS00028"/>
    </source>
</evidence>
<dbReference type="OMA" id="MMDASLE"/>
<accession>C7ZL59</accession>
<feature type="compositionally biased region" description="Low complexity" evidence="1">
    <location>
        <begin position="282"/>
        <end position="309"/>
    </location>
</feature>
<dbReference type="AlphaFoldDB" id="C7ZL59"/>
<feature type="region of interest" description="Disordered" evidence="1">
    <location>
        <begin position="495"/>
        <end position="532"/>
    </location>
</feature>
<feature type="region of interest" description="Disordered" evidence="1">
    <location>
        <begin position="45"/>
        <end position="78"/>
    </location>
</feature>
<organism evidence="3 4">
    <name type="scientific">Fusarium vanettenii (strain ATCC MYA-4622 / CBS 123669 / FGSC 9596 / NRRL 45880 / 77-13-4)</name>
    <name type="common">Fusarium solani subsp. pisi</name>
    <dbReference type="NCBI Taxonomy" id="660122"/>
    <lineage>
        <taxon>Eukaryota</taxon>
        <taxon>Fungi</taxon>
        <taxon>Dikarya</taxon>
        <taxon>Ascomycota</taxon>
        <taxon>Pezizomycotina</taxon>
        <taxon>Sordariomycetes</taxon>
        <taxon>Hypocreomycetidae</taxon>
        <taxon>Hypocreales</taxon>
        <taxon>Nectriaceae</taxon>
        <taxon>Fusarium</taxon>
        <taxon>Fusarium solani species complex</taxon>
        <taxon>Fusarium vanettenii</taxon>
    </lineage>
</organism>
<protein>
    <recommendedName>
        <fullName evidence="2">C2H2-type domain-containing protein</fullName>
    </recommendedName>
</protein>
<feature type="region of interest" description="Disordered" evidence="1">
    <location>
        <begin position="251"/>
        <end position="336"/>
    </location>
</feature>
<keyword evidence="4" id="KW-1185">Reference proteome</keyword>
<dbReference type="OrthoDB" id="654211at2759"/>